<dbReference type="PANTHER" id="PTHR43434:SF1">
    <property type="entry name" value="PHOSPHOGLYCOLATE PHOSPHATASE"/>
    <property type="match status" value="1"/>
</dbReference>
<dbReference type="RefSeq" id="WP_106471331.1">
    <property type="nucleotide sequence ID" value="NZ_CP027665.1"/>
</dbReference>
<sequence>MRYEAILFDKDGTLFDFEATWGLWAQAFLLRLTDGDAARAERLGRAIGYDMGENRFEPDSVVIANTPFEIVTVLEPHAPGLSRAALLDLLNGEAERAAQVEAVPLAAFLGGLRDRGLRLGVATNDAEAPAKAHLGAAGIRDMFDFVAGYDSGHGSKPGPGQLLAFADHVGADPARVVMVGDSTHDLVAGRAAGMATVGVLTGVASQADLAPLADVVLPDIGHLPGWLAA</sequence>
<dbReference type="GO" id="GO:0008967">
    <property type="term" value="F:phosphoglycolate phosphatase activity"/>
    <property type="evidence" value="ECO:0007669"/>
    <property type="project" value="UniProtKB-EC"/>
</dbReference>
<dbReference type="Proteomes" id="UP000237655">
    <property type="component" value="Chromosome"/>
</dbReference>
<proteinExistence type="inferred from homology"/>
<comment type="similarity">
    <text evidence="3">Belongs to the HAD-like hydrolase superfamily. CbbY/CbbZ/Gph/YieH family.</text>
</comment>
<dbReference type="GO" id="GO:0006281">
    <property type="term" value="P:DNA repair"/>
    <property type="evidence" value="ECO:0007669"/>
    <property type="project" value="TreeGrafter"/>
</dbReference>
<dbReference type="InterPro" id="IPR023214">
    <property type="entry name" value="HAD_sf"/>
</dbReference>
<dbReference type="NCBIfam" id="TIGR01549">
    <property type="entry name" value="HAD-SF-IA-v1"/>
    <property type="match status" value="1"/>
</dbReference>
<keyword evidence="5" id="KW-0378">Hydrolase</keyword>
<comment type="pathway">
    <text evidence="2">Organic acid metabolism; glycolate biosynthesis; glycolate from 2-phosphoglycolate: step 1/1.</text>
</comment>
<dbReference type="EC" id="3.1.3.18" evidence="4"/>
<dbReference type="InterPro" id="IPR036412">
    <property type="entry name" value="HAD-like_sf"/>
</dbReference>
<gene>
    <name evidence="5" type="ORF">C6Y53_04400</name>
</gene>
<dbReference type="Pfam" id="PF00702">
    <property type="entry name" value="Hydrolase"/>
    <property type="match status" value="1"/>
</dbReference>
<dbReference type="KEGG" id="thas:C6Y53_04400"/>
<dbReference type="AlphaFoldDB" id="A0A2S0MMG5"/>
<dbReference type="InterPro" id="IPR006439">
    <property type="entry name" value="HAD-SF_hydro_IA"/>
</dbReference>
<protein>
    <recommendedName>
        <fullName evidence="4">phosphoglycolate phosphatase</fullName>
        <ecNumber evidence="4">3.1.3.18</ecNumber>
    </recommendedName>
</protein>
<evidence type="ECO:0000313" key="6">
    <source>
        <dbReference type="Proteomes" id="UP000237655"/>
    </source>
</evidence>
<accession>A0A2S0MMG5</accession>
<evidence type="ECO:0000256" key="1">
    <source>
        <dbReference type="ARBA" id="ARBA00000830"/>
    </source>
</evidence>
<comment type="catalytic activity">
    <reaction evidence="1">
        <text>2-phosphoglycolate + H2O = glycolate + phosphate</text>
        <dbReference type="Rhea" id="RHEA:14369"/>
        <dbReference type="ChEBI" id="CHEBI:15377"/>
        <dbReference type="ChEBI" id="CHEBI:29805"/>
        <dbReference type="ChEBI" id="CHEBI:43474"/>
        <dbReference type="ChEBI" id="CHEBI:58033"/>
        <dbReference type="EC" id="3.1.3.18"/>
    </reaction>
</comment>
<dbReference type="SFLD" id="SFLDS00003">
    <property type="entry name" value="Haloacid_Dehalogenase"/>
    <property type="match status" value="1"/>
</dbReference>
<dbReference type="InterPro" id="IPR023198">
    <property type="entry name" value="PGP-like_dom2"/>
</dbReference>
<dbReference type="GO" id="GO:0005829">
    <property type="term" value="C:cytosol"/>
    <property type="evidence" value="ECO:0007669"/>
    <property type="project" value="TreeGrafter"/>
</dbReference>
<dbReference type="PRINTS" id="PR00413">
    <property type="entry name" value="HADHALOGNASE"/>
</dbReference>
<dbReference type="SFLD" id="SFLDG01129">
    <property type="entry name" value="C1.5:_HAD__Beta-PGM__Phosphata"/>
    <property type="match status" value="1"/>
</dbReference>
<evidence type="ECO:0000256" key="4">
    <source>
        <dbReference type="ARBA" id="ARBA00013078"/>
    </source>
</evidence>
<dbReference type="SUPFAM" id="SSF56784">
    <property type="entry name" value="HAD-like"/>
    <property type="match status" value="1"/>
</dbReference>
<evidence type="ECO:0000256" key="2">
    <source>
        <dbReference type="ARBA" id="ARBA00004818"/>
    </source>
</evidence>
<name>A0A2S0MMG5_9RHOB</name>
<organism evidence="5 6">
    <name type="scientific">Pukyongiella litopenaei</name>
    <dbReference type="NCBI Taxonomy" id="2605946"/>
    <lineage>
        <taxon>Bacteria</taxon>
        <taxon>Pseudomonadati</taxon>
        <taxon>Pseudomonadota</taxon>
        <taxon>Alphaproteobacteria</taxon>
        <taxon>Rhodobacterales</taxon>
        <taxon>Paracoccaceae</taxon>
        <taxon>Pukyongiella</taxon>
    </lineage>
</organism>
<dbReference type="Gene3D" id="1.10.150.240">
    <property type="entry name" value="Putative phosphatase, domain 2"/>
    <property type="match status" value="1"/>
</dbReference>
<evidence type="ECO:0000313" key="5">
    <source>
        <dbReference type="EMBL" id="AVO37017.1"/>
    </source>
</evidence>
<keyword evidence="6" id="KW-1185">Reference proteome</keyword>
<dbReference type="InterPro" id="IPR050155">
    <property type="entry name" value="HAD-like_hydrolase_sf"/>
</dbReference>
<dbReference type="EMBL" id="CP027665">
    <property type="protein sequence ID" value="AVO37017.1"/>
    <property type="molecule type" value="Genomic_DNA"/>
</dbReference>
<evidence type="ECO:0000256" key="3">
    <source>
        <dbReference type="ARBA" id="ARBA00006171"/>
    </source>
</evidence>
<dbReference type="PANTHER" id="PTHR43434">
    <property type="entry name" value="PHOSPHOGLYCOLATE PHOSPHATASE"/>
    <property type="match status" value="1"/>
</dbReference>
<dbReference type="Gene3D" id="3.40.50.1000">
    <property type="entry name" value="HAD superfamily/HAD-like"/>
    <property type="match status" value="1"/>
</dbReference>
<reference evidence="6" key="1">
    <citation type="submission" date="2018-03" db="EMBL/GenBank/DDBJ databases">
        <title>Genomic analysis of the strain SH-1 isolated from shrimp intestine.</title>
        <authorList>
            <person name="Kim Y.-S."/>
            <person name="Kim S.-E."/>
            <person name="Kim K.-H."/>
        </authorList>
    </citation>
    <scope>NUCLEOTIDE SEQUENCE [LARGE SCALE GENOMIC DNA]</scope>
    <source>
        <strain evidence="6">SH-1</strain>
    </source>
</reference>